<evidence type="ECO:0000313" key="3">
    <source>
        <dbReference type="Proteomes" id="UP001054902"/>
    </source>
</evidence>
<gene>
    <name evidence="2" type="ORF">CTEN210_12077</name>
</gene>
<organism evidence="2 3">
    <name type="scientific">Chaetoceros tenuissimus</name>
    <dbReference type="NCBI Taxonomy" id="426638"/>
    <lineage>
        <taxon>Eukaryota</taxon>
        <taxon>Sar</taxon>
        <taxon>Stramenopiles</taxon>
        <taxon>Ochrophyta</taxon>
        <taxon>Bacillariophyta</taxon>
        <taxon>Coscinodiscophyceae</taxon>
        <taxon>Chaetocerotophycidae</taxon>
        <taxon>Chaetocerotales</taxon>
        <taxon>Chaetocerotaceae</taxon>
        <taxon>Chaetoceros</taxon>
    </lineage>
</organism>
<sequence length="382" mass="43408">MESPTPPLRLIRGESVNKAIYGFGDASGKGFGSSWELNGNVVFRFGIWGDDMDLTSSNYKEASNDIKSIEAMGEQGLLDGTEVFFFTDNSTAEAVFFNGSSKSPLLFDLVLRLHKIEMCYKCKVHFIHCVGTRMISQGTDGLSHGNLLSGVMAGLERYSNLKTWIQSFVDDSTEFLSPEDWFRRGHDIVPKEFEINVDGIKLPRVRMGTFVWAPPPCLAEVAIEELRKARHKRTSSQHLFIVPRLMQPTYLKHLHKAADLIISVPVGHPAWPQSMFEPLTIAFVFPFLSHRPWQLRGSEGLLDMGRSLLRMWSENNWEDGSVLRELWLYQRRLASMSEKLASEVLQGKKPSSVSHQPSRKRRGSSLGKEKRGRQVPKRQKRR</sequence>
<dbReference type="AlphaFoldDB" id="A0AAD3D0I4"/>
<feature type="region of interest" description="Disordered" evidence="1">
    <location>
        <begin position="344"/>
        <end position="382"/>
    </location>
</feature>
<dbReference type="EMBL" id="BLLK01000050">
    <property type="protein sequence ID" value="GFH55601.1"/>
    <property type="molecule type" value="Genomic_DNA"/>
</dbReference>
<name>A0AAD3D0I4_9STRA</name>
<feature type="compositionally biased region" description="Basic residues" evidence="1">
    <location>
        <begin position="370"/>
        <end position="382"/>
    </location>
</feature>
<accession>A0AAD3D0I4</accession>
<comment type="caution">
    <text evidence="2">The sequence shown here is derived from an EMBL/GenBank/DDBJ whole genome shotgun (WGS) entry which is preliminary data.</text>
</comment>
<protein>
    <submittedName>
        <fullName evidence="2">Uncharacterized protein</fullName>
    </submittedName>
</protein>
<reference evidence="2 3" key="1">
    <citation type="journal article" date="2021" name="Sci. Rep.">
        <title>The genome of the diatom Chaetoceros tenuissimus carries an ancient integrated fragment of an extant virus.</title>
        <authorList>
            <person name="Hongo Y."/>
            <person name="Kimura K."/>
            <person name="Takaki Y."/>
            <person name="Yoshida Y."/>
            <person name="Baba S."/>
            <person name="Kobayashi G."/>
            <person name="Nagasaki K."/>
            <person name="Hano T."/>
            <person name="Tomaru Y."/>
        </authorList>
    </citation>
    <scope>NUCLEOTIDE SEQUENCE [LARGE SCALE GENOMIC DNA]</scope>
    <source>
        <strain evidence="2 3">NIES-3715</strain>
    </source>
</reference>
<proteinExistence type="predicted"/>
<keyword evidence="3" id="KW-1185">Reference proteome</keyword>
<evidence type="ECO:0000313" key="2">
    <source>
        <dbReference type="EMBL" id="GFH55601.1"/>
    </source>
</evidence>
<evidence type="ECO:0000256" key="1">
    <source>
        <dbReference type="SAM" id="MobiDB-lite"/>
    </source>
</evidence>
<dbReference type="Proteomes" id="UP001054902">
    <property type="component" value="Unassembled WGS sequence"/>
</dbReference>